<dbReference type="PANTHER" id="PTHR43065">
    <property type="entry name" value="SENSOR HISTIDINE KINASE"/>
    <property type="match status" value="1"/>
</dbReference>
<dbReference type="FunFam" id="1.10.287.130:FF:000055">
    <property type="entry name" value="Two-component sensor histidine kinase"/>
    <property type="match status" value="1"/>
</dbReference>
<dbReference type="Pfam" id="PF02518">
    <property type="entry name" value="HATPase_c"/>
    <property type="match status" value="1"/>
</dbReference>
<dbReference type="Pfam" id="PF00512">
    <property type="entry name" value="HisKA"/>
    <property type="match status" value="1"/>
</dbReference>
<keyword evidence="4" id="KW-0808">Transferase</keyword>
<organism evidence="11 12">
    <name type="scientific">Stenotrophomonas indicatrix</name>
    <dbReference type="NCBI Taxonomy" id="2045451"/>
    <lineage>
        <taxon>Bacteria</taxon>
        <taxon>Pseudomonadati</taxon>
        <taxon>Pseudomonadota</taxon>
        <taxon>Gammaproteobacteria</taxon>
        <taxon>Lysobacterales</taxon>
        <taxon>Lysobacteraceae</taxon>
        <taxon>Stenotrophomonas</taxon>
    </lineage>
</organism>
<evidence type="ECO:0000259" key="10">
    <source>
        <dbReference type="PROSITE" id="PS50109"/>
    </source>
</evidence>
<reference evidence="12" key="1">
    <citation type="submission" date="2016-10" db="EMBL/GenBank/DDBJ databases">
        <authorList>
            <person name="Varghese N."/>
        </authorList>
    </citation>
    <scope>NUCLEOTIDE SEQUENCE [LARGE SCALE GENOMIC DNA]</scope>
    <source>
        <strain evidence="12">92MFCol6.1</strain>
    </source>
</reference>
<evidence type="ECO:0000256" key="9">
    <source>
        <dbReference type="SAM" id="Phobius"/>
    </source>
</evidence>
<evidence type="ECO:0000256" key="7">
    <source>
        <dbReference type="ARBA" id="ARBA00022840"/>
    </source>
</evidence>
<keyword evidence="5" id="KW-0547">Nucleotide-binding</keyword>
<dbReference type="GO" id="GO:0000155">
    <property type="term" value="F:phosphorelay sensor kinase activity"/>
    <property type="evidence" value="ECO:0007669"/>
    <property type="project" value="InterPro"/>
</dbReference>
<keyword evidence="9" id="KW-1133">Transmembrane helix</keyword>
<dbReference type="InterPro" id="IPR036890">
    <property type="entry name" value="HATPase_C_sf"/>
</dbReference>
<evidence type="ECO:0000256" key="6">
    <source>
        <dbReference type="ARBA" id="ARBA00022777"/>
    </source>
</evidence>
<dbReference type="PRINTS" id="PR00344">
    <property type="entry name" value="BCTRLSENSOR"/>
</dbReference>
<evidence type="ECO:0000256" key="4">
    <source>
        <dbReference type="ARBA" id="ARBA00022679"/>
    </source>
</evidence>
<keyword evidence="9" id="KW-0812">Transmembrane</keyword>
<protein>
    <recommendedName>
        <fullName evidence="2">histidine kinase</fullName>
        <ecNumber evidence="2">2.7.13.3</ecNumber>
    </recommendedName>
</protein>
<evidence type="ECO:0000256" key="2">
    <source>
        <dbReference type="ARBA" id="ARBA00012438"/>
    </source>
</evidence>
<feature type="transmembrane region" description="Helical" evidence="9">
    <location>
        <begin position="54"/>
        <end position="72"/>
    </location>
</feature>
<dbReference type="Proteomes" id="UP000191133">
    <property type="component" value="Unassembled WGS sequence"/>
</dbReference>
<dbReference type="RefSeq" id="WP_080148677.1">
    <property type="nucleotide sequence ID" value="NZ_FWEU01000001.1"/>
</dbReference>
<dbReference type="InterPro" id="IPR005467">
    <property type="entry name" value="His_kinase_dom"/>
</dbReference>
<dbReference type="PANTHER" id="PTHR43065:SF10">
    <property type="entry name" value="PEROXIDE STRESS-ACTIVATED HISTIDINE KINASE MAK3"/>
    <property type="match status" value="1"/>
</dbReference>
<keyword evidence="9" id="KW-0472">Membrane</keyword>
<evidence type="ECO:0000256" key="3">
    <source>
        <dbReference type="ARBA" id="ARBA00022553"/>
    </source>
</evidence>
<feature type="transmembrane region" description="Helical" evidence="9">
    <location>
        <begin position="9"/>
        <end position="25"/>
    </location>
</feature>
<evidence type="ECO:0000313" key="12">
    <source>
        <dbReference type="Proteomes" id="UP000191133"/>
    </source>
</evidence>
<comment type="catalytic activity">
    <reaction evidence="1">
        <text>ATP + protein L-histidine = ADP + protein N-phospho-L-histidine.</text>
        <dbReference type="EC" id="2.7.13.3"/>
    </reaction>
</comment>
<dbReference type="InterPro" id="IPR036097">
    <property type="entry name" value="HisK_dim/P_sf"/>
</dbReference>
<dbReference type="InterPro" id="IPR004358">
    <property type="entry name" value="Sig_transdc_His_kin-like_C"/>
</dbReference>
<evidence type="ECO:0000256" key="1">
    <source>
        <dbReference type="ARBA" id="ARBA00000085"/>
    </source>
</evidence>
<name>A0A1W1GV17_9GAMM</name>
<proteinExistence type="predicted"/>
<keyword evidence="7" id="KW-0067">ATP-binding</keyword>
<dbReference type="PROSITE" id="PS50109">
    <property type="entry name" value="HIS_KIN"/>
    <property type="match status" value="1"/>
</dbReference>
<dbReference type="SUPFAM" id="SSF55874">
    <property type="entry name" value="ATPase domain of HSP90 chaperone/DNA topoisomerase II/histidine kinase"/>
    <property type="match status" value="1"/>
</dbReference>
<feature type="transmembrane region" description="Helical" evidence="9">
    <location>
        <begin position="78"/>
        <end position="100"/>
    </location>
</feature>
<keyword evidence="6 11" id="KW-0418">Kinase</keyword>
<keyword evidence="3" id="KW-0597">Phosphoprotein</keyword>
<dbReference type="GO" id="GO:0005524">
    <property type="term" value="F:ATP binding"/>
    <property type="evidence" value="ECO:0007669"/>
    <property type="project" value="UniProtKB-KW"/>
</dbReference>
<evidence type="ECO:0000256" key="8">
    <source>
        <dbReference type="ARBA" id="ARBA00023012"/>
    </source>
</evidence>
<keyword evidence="8" id="KW-0902">Two-component regulatory system</keyword>
<dbReference type="Gene3D" id="1.10.287.130">
    <property type="match status" value="1"/>
</dbReference>
<dbReference type="SMART" id="SM00388">
    <property type="entry name" value="HisKA"/>
    <property type="match status" value="1"/>
</dbReference>
<feature type="domain" description="Histidine kinase" evidence="10">
    <location>
        <begin position="131"/>
        <end position="347"/>
    </location>
</feature>
<evidence type="ECO:0000313" key="11">
    <source>
        <dbReference type="EMBL" id="SLM23200.1"/>
    </source>
</evidence>
<gene>
    <name evidence="11" type="ORF">SAMN04488690_0888</name>
</gene>
<dbReference type="Gene3D" id="3.30.565.10">
    <property type="entry name" value="Histidine kinase-like ATPase, C-terminal domain"/>
    <property type="match status" value="1"/>
</dbReference>
<dbReference type="SUPFAM" id="SSF47384">
    <property type="entry name" value="Homodimeric domain of signal transducing histidine kinase"/>
    <property type="match status" value="1"/>
</dbReference>
<dbReference type="EC" id="2.7.13.3" evidence="2"/>
<dbReference type="SMART" id="SM00387">
    <property type="entry name" value="HATPase_c"/>
    <property type="match status" value="1"/>
</dbReference>
<sequence>MPSLSPRRPLVVLALIIVMAAIFLIDTVTDYAVAAACFYAAVILAASRRLPARGLIALAAVCIALTGLSFFLTRFGTYRIGLVNSAIGMLVIGITTYLALKMEAAKAAVQDAQARLLRVARASTVGELTTSIAHEVNQPLAAIASSAEASQRWLAQEPPNLDKARQTIARIVADAHRASDVIARIRGLTQGAAPERQAFDLNLAVEEMLALSRSELEQHGVTVALVLGSDLPPAHADRVQVQQVIGNLMLNAVDAMSDTPVSERRLSLVTAYDGRGHVSLSVRDRGVGLPSEQTDRVFDAFWTTKANGLGLGLSLSRSMIEANGGHIRAERPPGGGACFIFELPTATEAAHA</sequence>
<dbReference type="InterPro" id="IPR003661">
    <property type="entry name" value="HisK_dim/P_dom"/>
</dbReference>
<dbReference type="EMBL" id="FWEU01000001">
    <property type="protein sequence ID" value="SLM23200.1"/>
    <property type="molecule type" value="Genomic_DNA"/>
</dbReference>
<dbReference type="AlphaFoldDB" id="A0A1W1GV17"/>
<dbReference type="InterPro" id="IPR003594">
    <property type="entry name" value="HATPase_dom"/>
</dbReference>
<accession>A0A1W1GV17</accession>
<evidence type="ECO:0000256" key="5">
    <source>
        <dbReference type="ARBA" id="ARBA00022741"/>
    </source>
</evidence>